<reference evidence="1" key="1">
    <citation type="submission" date="2013-07" db="EMBL/GenBank/DDBJ databases">
        <title>The genome of an arbuscular mycorrhizal fungus provides insights into the evolution of the oldest plant symbiosis.</title>
        <authorList>
            <consortium name="DOE Joint Genome Institute"/>
            <person name="Tisserant E."/>
            <person name="Malbreil M."/>
            <person name="Kuo A."/>
            <person name="Kohler A."/>
            <person name="Symeonidi A."/>
            <person name="Balestrini R."/>
            <person name="Charron P."/>
            <person name="Duensing N."/>
            <person name="Frei-dit-Frey N."/>
            <person name="Gianinazzi-Pearson V."/>
            <person name="Gilbert B."/>
            <person name="Handa Y."/>
            <person name="Hijri M."/>
            <person name="Kaul R."/>
            <person name="Kawaguchi M."/>
            <person name="Krajinski F."/>
            <person name="Lammers P."/>
            <person name="Lapierre D."/>
            <person name="Masclaux F.G."/>
            <person name="Murat C."/>
            <person name="Morin E."/>
            <person name="Ndikumana S."/>
            <person name="Pagni M."/>
            <person name="Petitpierre D."/>
            <person name="Requena N."/>
            <person name="Rosikiewicz P."/>
            <person name="Riley R."/>
            <person name="Saito K."/>
            <person name="San Clemente H."/>
            <person name="Shapiro H."/>
            <person name="van Tuinen D."/>
            <person name="Becard G."/>
            <person name="Bonfante P."/>
            <person name="Paszkowski U."/>
            <person name="Shachar-Hill Y."/>
            <person name="Young J.P."/>
            <person name="Sanders I.R."/>
            <person name="Henrissat B."/>
            <person name="Rensing S.A."/>
            <person name="Grigoriev I.V."/>
            <person name="Corradi N."/>
            <person name="Roux C."/>
            <person name="Martin F."/>
        </authorList>
    </citation>
    <scope>NUCLEOTIDE SEQUENCE</scope>
    <source>
        <strain evidence="1">DAOM 197198</strain>
    </source>
</reference>
<sequence>MNCYKVPTSNNYNGLNPIIIPSLVLVLGLISSIEWICKPGPIRTSPGSDLKLSYL</sequence>
<dbReference type="HOGENOM" id="CLU_3033569_0_0_1"/>
<protein>
    <submittedName>
        <fullName evidence="1">Uncharacterized protein</fullName>
    </submittedName>
</protein>
<name>U9T7B7_RHIID</name>
<dbReference type="EMBL" id="KI295874">
    <property type="protein sequence ID" value="ESA02218.1"/>
    <property type="molecule type" value="Genomic_DNA"/>
</dbReference>
<proteinExistence type="predicted"/>
<accession>U9T7B7</accession>
<evidence type="ECO:0000313" key="1">
    <source>
        <dbReference type="EMBL" id="ESA02218.1"/>
    </source>
</evidence>
<dbReference type="AlphaFoldDB" id="U9T7B7"/>
<organism evidence="1">
    <name type="scientific">Rhizophagus irregularis (strain DAOM 181602 / DAOM 197198 / MUCL 43194)</name>
    <name type="common">Arbuscular mycorrhizal fungus</name>
    <name type="synonym">Glomus intraradices</name>
    <dbReference type="NCBI Taxonomy" id="747089"/>
    <lineage>
        <taxon>Eukaryota</taxon>
        <taxon>Fungi</taxon>
        <taxon>Fungi incertae sedis</taxon>
        <taxon>Mucoromycota</taxon>
        <taxon>Glomeromycotina</taxon>
        <taxon>Glomeromycetes</taxon>
        <taxon>Glomerales</taxon>
        <taxon>Glomeraceae</taxon>
        <taxon>Rhizophagus</taxon>
    </lineage>
</organism>
<gene>
    <name evidence="1" type="ORF">GLOINDRAFT_6726</name>
</gene>